<accession>A0ABW3TZ23</accession>
<sequence>MLGAYTTEKGGIAITYKEPLLFISGPPPVFTKITIQKIEEESTSVFVMDELTEHEQIEVNPSPQHETQHETQHEIENPVILNKITYLSEPFQRQVYQPLQFVIKGEKVKGTIQKIEDGSVWINCKDELKKVEIKHIEEVLWRGHPFDRV</sequence>
<reference evidence="2" key="1">
    <citation type="journal article" date="2019" name="Int. J. Syst. Evol. Microbiol.">
        <title>The Global Catalogue of Microorganisms (GCM) 10K type strain sequencing project: providing services to taxonomists for standard genome sequencing and annotation.</title>
        <authorList>
            <consortium name="The Broad Institute Genomics Platform"/>
            <consortium name="The Broad Institute Genome Sequencing Center for Infectious Disease"/>
            <person name="Wu L."/>
            <person name="Ma J."/>
        </authorList>
    </citation>
    <scope>NUCLEOTIDE SEQUENCE [LARGE SCALE GENOMIC DNA]</scope>
    <source>
        <strain evidence="2">CCUG 53915</strain>
    </source>
</reference>
<dbReference type="Proteomes" id="UP001597231">
    <property type="component" value="Unassembled WGS sequence"/>
</dbReference>
<keyword evidence="2" id="KW-1185">Reference proteome</keyword>
<evidence type="ECO:0000313" key="1">
    <source>
        <dbReference type="EMBL" id="MFD1206000.1"/>
    </source>
</evidence>
<organism evidence="1 2">
    <name type="scientific">Sporosarcina contaminans</name>
    <dbReference type="NCBI Taxonomy" id="633403"/>
    <lineage>
        <taxon>Bacteria</taxon>
        <taxon>Bacillati</taxon>
        <taxon>Bacillota</taxon>
        <taxon>Bacilli</taxon>
        <taxon>Bacillales</taxon>
        <taxon>Caryophanaceae</taxon>
        <taxon>Sporosarcina</taxon>
    </lineage>
</organism>
<name>A0ABW3TZ23_9BACL</name>
<gene>
    <name evidence="1" type="ORF">ACFQ38_12955</name>
</gene>
<dbReference type="RefSeq" id="WP_381481344.1">
    <property type="nucleotide sequence ID" value="NZ_JBHTLT010000105.1"/>
</dbReference>
<protein>
    <recommendedName>
        <fullName evidence="3">Spore coat protein CotO</fullName>
    </recommendedName>
</protein>
<proteinExistence type="predicted"/>
<dbReference type="EMBL" id="JBHTLT010000105">
    <property type="protein sequence ID" value="MFD1206000.1"/>
    <property type="molecule type" value="Genomic_DNA"/>
</dbReference>
<evidence type="ECO:0008006" key="3">
    <source>
        <dbReference type="Google" id="ProtNLM"/>
    </source>
</evidence>
<comment type="caution">
    <text evidence="1">The sequence shown here is derived from an EMBL/GenBank/DDBJ whole genome shotgun (WGS) entry which is preliminary data.</text>
</comment>
<evidence type="ECO:0000313" key="2">
    <source>
        <dbReference type="Proteomes" id="UP001597231"/>
    </source>
</evidence>